<sequence length="261" mass="29704">MSKRKNGNSNGKHKRKNDIEFLQQQLDNNVTAIEDHKRRKKKWSPHDLRNIKPLTPNQETMFQQYFQGNQLCAYGSAGTGKTFLALYLALIDVLDKALPQRQLIIVRSAVATRDIGFMPGTLEEKVSLYEMPYRDILTELTDRPTAYDDMKNSGAISFMTTSFIRGLTWDDAIVVIDEGQNMSWHEIDSIMTRVGAHSRVIFTGDLVQTDLNKNGKDKCGMQRFLKTIAKMGEFSTVQFSVEDIVRGELVKSWIMASEKTA</sequence>
<evidence type="ECO:0000259" key="8">
    <source>
        <dbReference type="Pfam" id="PF02562"/>
    </source>
</evidence>
<dbReference type="GO" id="GO:0005524">
    <property type="term" value="F:ATP binding"/>
    <property type="evidence" value="ECO:0007669"/>
    <property type="project" value="UniProtKB-KW"/>
</dbReference>
<proteinExistence type="inferred from homology"/>
<accession>A0A0F9N864</accession>
<feature type="domain" description="PhoH-like protein" evidence="8">
    <location>
        <begin position="51"/>
        <end position="255"/>
    </location>
</feature>
<keyword evidence="3" id="KW-0963">Cytoplasm</keyword>
<gene>
    <name evidence="9" type="ORF">LCGC14_0999680</name>
</gene>
<evidence type="ECO:0000256" key="4">
    <source>
        <dbReference type="ARBA" id="ARBA00022741"/>
    </source>
</evidence>
<comment type="subcellular location">
    <subcellularLocation>
        <location evidence="1">Cytoplasm</location>
    </subcellularLocation>
</comment>
<protein>
    <recommendedName>
        <fullName evidence="6">PhoH-like protein</fullName>
    </recommendedName>
</protein>
<dbReference type="InterPro" id="IPR027417">
    <property type="entry name" value="P-loop_NTPase"/>
</dbReference>
<organism evidence="9">
    <name type="scientific">marine sediment metagenome</name>
    <dbReference type="NCBI Taxonomy" id="412755"/>
    <lineage>
        <taxon>unclassified sequences</taxon>
        <taxon>metagenomes</taxon>
        <taxon>ecological metagenomes</taxon>
    </lineage>
</organism>
<reference evidence="9" key="1">
    <citation type="journal article" date="2015" name="Nature">
        <title>Complex archaea that bridge the gap between prokaryotes and eukaryotes.</title>
        <authorList>
            <person name="Spang A."/>
            <person name="Saw J.H."/>
            <person name="Jorgensen S.L."/>
            <person name="Zaremba-Niedzwiedzka K."/>
            <person name="Martijn J."/>
            <person name="Lind A.E."/>
            <person name="van Eijk R."/>
            <person name="Schleper C."/>
            <person name="Guy L."/>
            <person name="Ettema T.J."/>
        </authorList>
    </citation>
    <scope>NUCLEOTIDE SEQUENCE</scope>
</reference>
<name>A0A0F9N864_9ZZZZ</name>
<evidence type="ECO:0000256" key="1">
    <source>
        <dbReference type="ARBA" id="ARBA00004496"/>
    </source>
</evidence>
<comment type="similarity">
    <text evidence="2">Belongs to the PhoH family.</text>
</comment>
<comment type="caution">
    <text evidence="9">The sequence shown here is derived from an EMBL/GenBank/DDBJ whole genome shotgun (WGS) entry which is preliminary data.</text>
</comment>
<feature type="compositionally biased region" description="Basic residues" evidence="7">
    <location>
        <begin position="1"/>
        <end position="16"/>
    </location>
</feature>
<evidence type="ECO:0000313" key="9">
    <source>
        <dbReference type="EMBL" id="KKN14099.1"/>
    </source>
</evidence>
<dbReference type="InterPro" id="IPR051451">
    <property type="entry name" value="PhoH2-like"/>
</dbReference>
<keyword evidence="5" id="KW-0067">ATP-binding</keyword>
<dbReference type="Gene3D" id="3.40.50.300">
    <property type="entry name" value="P-loop containing nucleotide triphosphate hydrolases"/>
    <property type="match status" value="1"/>
</dbReference>
<dbReference type="PANTHER" id="PTHR30473">
    <property type="entry name" value="PROTEIN PHOH"/>
    <property type="match status" value="1"/>
</dbReference>
<dbReference type="EMBL" id="LAZR01003853">
    <property type="protein sequence ID" value="KKN14099.1"/>
    <property type="molecule type" value="Genomic_DNA"/>
</dbReference>
<dbReference type="InterPro" id="IPR003714">
    <property type="entry name" value="PhoH"/>
</dbReference>
<feature type="region of interest" description="Disordered" evidence="7">
    <location>
        <begin position="1"/>
        <end position="20"/>
    </location>
</feature>
<dbReference type="AlphaFoldDB" id="A0A0F9N864"/>
<evidence type="ECO:0000256" key="7">
    <source>
        <dbReference type="SAM" id="MobiDB-lite"/>
    </source>
</evidence>
<evidence type="ECO:0000256" key="3">
    <source>
        <dbReference type="ARBA" id="ARBA00022490"/>
    </source>
</evidence>
<evidence type="ECO:0000256" key="6">
    <source>
        <dbReference type="ARBA" id="ARBA00039970"/>
    </source>
</evidence>
<dbReference type="PANTHER" id="PTHR30473:SF1">
    <property type="entry name" value="PHOH-LIKE PROTEIN"/>
    <property type="match status" value="1"/>
</dbReference>
<dbReference type="SUPFAM" id="SSF52540">
    <property type="entry name" value="P-loop containing nucleoside triphosphate hydrolases"/>
    <property type="match status" value="1"/>
</dbReference>
<dbReference type="Pfam" id="PF02562">
    <property type="entry name" value="PhoH"/>
    <property type="match status" value="1"/>
</dbReference>
<keyword evidence="4" id="KW-0547">Nucleotide-binding</keyword>
<evidence type="ECO:0000256" key="5">
    <source>
        <dbReference type="ARBA" id="ARBA00022840"/>
    </source>
</evidence>
<dbReference type="GO" id="GO:0005829">
    <property type="term" value="C:cytosol"/>
    <property type="evidence" value="ECO:0007669"/>
    <property type="project" value="TreeGrafter"/>
</dbReference>
<evidence type="ECO:0000256" key="2">
    <source>
        <dbReference type="ARBA" id="ARBA00010393"/>
    </source>
</evidence>